<dbReference type="AlphaFoldDB" id="A0A5C1AJU0"/>
<dbReference type="InterPro" id="IPR001296">
    <property type="entry name" value="Glyco_trans_1"/>
</dbReference>
<dbReference type="KEGG" id="lrs:PX52LOC_05995"/>
<dbReference type="PANTHER" id="PTHR12526">
    <property type="entry name" value="GLYCOSYLTRANSFERASE"/>
    <property type="match status" value="1"/>
</dbReference>
<proteinExistence type="predicted"/>
<accession>A0A5C1AJU0</accession>
<evidence type="ECO:0000259" key="1">
    <source>
        <dbReference type="Pfam" id="PF00534"/>
    </source>
</evidence>
<dbReference type="SUPFAM" id="SSF53756">
    <property type="entry name" value="UDP-Glycosyltransferase/glycogen phosphorylase"/>
    <property type="match status" value="1"/>
</dbReference>
<dbReference type="OrthoDB" id="9795746at2"/>
<dbReference type="EMBL" id="CP042425">
    <property type="protein sequence ID" value="QEL18945.1"/>
    <property type="molecule type" value="Genomic_DNA"/>
</dbReference>
<dbReference type="Pfam" id="PF00534">
    <property type="entry name" value="Glycos_transf_1"/>
    <property type="match status" value="1"/>
</dbReference>
<evidence type="ECO:0000313" key="3">
    <source>
        <dbReference type="Proteomes" id="UP000324974"/>
    </source>
</evidence>
<feature type="domain" description="Glycosyl transferase family 1" evidence="1">
    <location>
        <begin position="153"/>
        <end position="307"/>
    </location>
</feature>
<evidence type="ECO:0000313" key="2">
    <source>
        <dbReference type="EMBL" id="QEL18945.1"/>
    </source>
</evidence>
<dbReference type="Gene3D" id="3.40.50.2000">
    <property type="entry name" value="Glycogen Phosphorylase B"/>
    <property type="match status" value="2"/>
</dbReference>
<gene>
    <name evidence="2" type="ORF">PX52LOC_05995</name>
</gene>
<dbReference type="RefSeq" id="WP_149113391.1">
    <property type="nucleotide sequence ID" value="NZ_CP042425.1"/>
</dbReference>
<organism evidence="2 3">
    <name type="scientific">Limnoglobus roseus</name>
    <dbReference type="NCBI Taxonomy" id="2598579"/>
    <lineage>
        <taxon>Bacteria</taxon>
        <taxon>Pseudomonadati</taxon>
        <taxon>Planctomycetota</taxon>
        <taxon>Planctomycetia</taxon>
        <taxon>Gemmatales</taxon>
        <taxon>Gemmataceae</taxon>
        <taxon>Limnoglobus</taxon>
    </lineage>
</organism>
<dbReference type="Proteomes" id="UP000324974">
    <property type="component" value="Chromosome"/>
</dbReference>
<keyword evidence="3" id="KW-1185">Reference proteome</keyword>
<name>A0A5C1AJU0_9BACT</name>
<sequence>MRIVHLASGLGPTGTARSLSLLAPALAELGEEQLVVNLGSREPFAGDLAQGLVRDVRFRSWLDLAGAKELRRVIAEFRPDAVHVWGNRAAVLYHWLRRRSSAAGRRSLIVSDVRSTTGLTGKLAARTAAGANVVRDAPLLLAGPPSPPVCAAELGLPLNARIIVSAGSFERHADPISAVAAFDILKHTAKDIHLLMVGDGPLRQRAQSMAETVGAGDLRTHFVGLRKDVVAILPAATAVLITHRHGGRTLAAEALAARKPVVAWDTPDLAALIRHGENGLLVPPGDRPGLSRALFRILTDPVLAEKLEAVPMGLGKYSPRTAAREWQAIYRTAAG</sequence>
<dbReference type="GO" id="GO:0016757">
    <property type="term" value="F:glycosyltransferase activity"/>
    <property type="evidence" value="ECO:0007669"/>
    <property type="project" value="InterPro"/>
</dbReference>
<protein>
    <submittedName>
        <fullName evidence="2">GT4 family glycosyltransferase</fullName>
    </submittedName>
</protein>
<reference evidence="3" key="1">
    <citation type="submission" date="2019-08" db="EMBL/GenBank/DDBJ databases">
        <title>Limnoglobus roseus gen. nov., sp. nov., a novel freshwater planctomycete with a giant genome from the family Gemmataceae.</title>
        <authorList>
            <person name="Kulichevskaya I.S."/>
            <person name="Naumoff D.G."/>
            <person name="Miroshnikov K."/>
            <person name="Ivanova A."/>
            <person name="Philippov D.A."/>
            <person name="Hakobyan A."/>
            <person name="Rijpstra I.C."/>
            <person name="Sinninghe Damste J.S."/>
            <person name="Liesack W."/>
            <person name="Dedysh S.N."/>
        </authorList>
    </citation>
    <scope>NUCLEOTIDE SEQUENCE [LARGE SCALE GENOMIC DNA]</scope>
    <source>
        <strain evidence="3">PX52</strain>
    </source>
</reference>
<keyword evidence="2" id="KW-0808">Transferase</keyword>